<reference evidence="1 2" key="3">
    <citation type="journal article" date="2010" name="Sequencing">
        <title>Complete Genome Sequence of Rothia mucilaginosa DY-18: A Clinical Isolate with Dense Meshwork-Like Structures from a Persistent Apical Periodontitis Lesion.</title>
        <authorList>
            <person name="Yamane K."/>
            <person name="Nambu T."/>
            <person name="Yamanaka T."/>
            <person name="Mashimo C."/>
            <person name="Sugimori C."/>
            <person name="Leung K.-P."/>
            <person name="Fukushima H."/>
        </authorList>
    </citation>
    <scope>NUCLEOTIDE SEQUENCE [LARGE SCALE GENOMIC DNA]</scope>
    <source>
        <strain evidence="1 2">DY-18</strain>
    </source>
</reference>
<dbReference type="HOGENOM" id="CLU_1359559_0_0_11"/>
<dbReference type="Proteomes" id="UP000001883">
    <property type="component" value="Chromosome"/>
</dbReference>
<name>D2NNU3_ROTMD</name>
<sequence>MFLRHLGVLTLGRLVLLVGVCLTSVLCALSCSSQGGVALASLTQKRLNVEGVLGNLVSDESQGGGQAGSDVLTHLGAQNALSGFQRLLGVCGVLFGAEHGVVQGCVLQVVGHAGIGNGYKTEAGILNTTLQRLRHNHLDAVGKSCRAGCISHVFLLEISWCFREHSGCYGGVPGNAEAPAPPAPAPQAPVLEACGYGNTSG</sequence>
<dbReference type="AlphaFoldDB" id="D2NNU3"/>
<evidence type="ECO:0000313" key="1">
    <source>
        <dbReference type="EMBL" id="BAI65311.1"/>
    </source>
</evidence>
<reference evidence="1 2" key="2">
    <citation type="journal article" date="2010" name="J Osaka Dent Univ">
        <title>Isolation and identification of Rothia mucilaginosa from persistent apical periodontitis lesions.</title>
        <authorList>
            <person name="Yamane K."/>
            <person name="Yoshida M."/>
            <person name="Fujihira T."/>
            <person name="Baba T."/>
            <person name="Tsuji N."/>
            <person name="Hayashi H."/>
            <person name="Sugimori C."/>
            <person name="Yamanaka T."/>
            <person name="Mashimo C."/>
            <person name="Nambu T."/>
            <person name="Kawai H."/>
            <person name="Fukushima H."/>
        </authorList>
    </citation>
    <scope>NUCLEOTIDE SEQUENCE [LARGE SCALE GENOMIC DNA]</scope>
    <source>
        <strain evidence="1 2">DY-18</strain>
    </source>
</reference>
<gene>
    <name evidence="1" type="ordered locus">RMDY18_14790</name>
</gene>
<dbReference type="KEGG" id="rmu:RMDY18_14790"/>
<proteinExistence type="predicted"/>
<accession>D2NNU3</accession>
<dbReference type="EMBL" id="AP011540">
    <property type="protein sequence ID" value="BAI65311.1"/>
    <property type="molecule type" value="Genomic_DNA"/>
</dbReference>
<evidence type="ECO:0000313" key="2">
    <source>
        <dbReference type="Proteomes" id="UP000001883"/>
    </source>
</evidence>
<protein>
    <submittedName>
        <fullName evidence="1">Uncharacterized protein</fullName>
    </submittedName>
</protein>
<organism evidence="1 2">
    <name type="scientific">Rothia mucilaginosa (strain DY-18)</name>
    <name type="common">Stomatococcus mucilaginosus</name>
    <dbReference type="NCBI Taxonomy" id="680646"/>
    <lineage>
        <taxon>Bacteria</taxon>
        <taxon>Bacillati</taxon>
        <taxon>Actinomycetota</taxon>
        <taxon>Actinomycetes</taxon>
        <taxon>Micrococcales</taxon>
        <taxon>Micrococcaceae</taxon>
        <taxon>Rothia</taxon>
    </lineage>
</organism>
<reference evidence="2" key="1">
    <citation type="submission" date="2009-07" db="EMBL/GenBank/DDBJ databases">
        <title>Complete genome sequence of Rothia mucilaginosa DJ.</title>
        <authorList>
            <person name="Yamane K."/>
            <person name="Nambu T."/>
            <person name="Mashimo C."/>
            <person name="Sugimori C."/>
            <person name="Yamanaka T."/>
            <person name="Leung K."/>
            <person name="Fukushima H."/>
        </authorList>
    </citation>
    <scope>NUCLEOTIDE SEQUENCE [LARGE SCALE GENOMIC DNA]</scope>
    <source>
        <strain evidence="2">DY-18</strain>
    </source>
</reference>
<keyword evidence="2" id="KW-1185">Reference proteome</keyword>